<sequence length="206" mass="21616">MGGGSNVGMGMGMNSMQRSSGGLSGGMDGNLFGDDPLMIPQQGMGQGDNGSMGGLSGDAFDMQGSRQSNADMANILQGFQEQSDERHRPSVSGEQSRVSQGGQENIAASNADTSASSRQHGICPKQESLSNGLGGQSNSGATSEQNDSDFDPQERLRRIKEEIAQREREAEELLAATSEGSGMKRKGDDDSEPNNGAKRVKQEPSL</sequence>
<protein>
    <submittedName>
        <fullName evidence="2">Uncharacterized protein</fullName>
    </submittedName>
</protein>
<feature type="compositionally biased region" description="Polar residues" evidence="1">
    <location>
        <begin position="92"/>
        <end position="119"/>
    </location>
</feature>
<evidence type="ECO:0000256" key="1">
    <source>
        <dbReference type="SAM" id="MobiDB-lite"/>
    </source>
</evidence>
<name>A0A7S4MJ22_9STRA</name>
<dbReference type="AlphaFoldDB" id="A0A7S4MJ22"/>
<feature type="region of interest" description="Disordered" evidence="1">
    <location>
        <begin position="1"/>
        <end position="206"/>
    </location>
</feature>
<evidence type="ECO:0000313" key="2">
    <source>
        <dbReference type="EMBL" id="CAE2224975.1"/>
    </source>
</evidence>
<feature type="compositionally biased region" description="Basic and acidic residues" evidence="1">
    <location>
        <begin position="152"/>
        <end position="171"/>
    </location>
</feature>
<accession>A0A7S4MJ22</accession>
<reference evidence="2" key="1">
    <citation type="submission" date="2021-01" db="EMBL/GenBank/DDBJ databases">
        <authorList>
            <person name="Corre E."/>
            <person name="Pelletier E."/>
            <person name="Niang G."/>
            <person name="Scheremetjew M."/>
            <person name="Finn R."/>
            <person name="Kale V."/>
            <person name="Holt S."/>
            <person name="Cochrane G."/>
            <person name="Meng A."/>
            <person name="Brown T."/>
            <person name="Cohen L."/>
        </authorList>
    </citation>
    <scope>NUCLEOTIDE SEQUENCE</scope>
    <source>
        <strain evidence="2">Isolate 1302-5</strain>
    </source>
</reference>
<proteinExistence type="predicted"/>
<feature type="compositionally biased region" description="Gly residues" evidence="1">
    <location>
        <begin position="1"/>
        <end position="11"/>
    </location>
</feature>
<feature type="compositionally biased region" description="Gly residues" evidence="1">
    <location>
        <begin position="44"/>
        <end position="56"/>
    </location>
</feature>
<feature type="compositionally biased region" description="Polar residues" evidence="1">
    <location>
        <begin position="64"/>
        <end position="81"/>
    </location>
</feature>
<organism evidence="2">
    <name type="scientific">Odontella aurita</name>
    <dbReference type="NCBI Taxonomy" id="265563"/>
    <lineage>
        <taxon>Eukaryota</taxon>
        <taxon>Sar</taxon>
        <taxon>Stramenopiles</taxon>
        <taxon>Ochrophyta</taxon>
        <taxon>Bacillariophyta</taxon>
        <taxon>Mediophyceae</taxon>
        <taxon>Biddulphiophycidae</taxon>
        <taxon>Eupodiscales</taxon>
        <taxon>Odontellaceae</taxon>
        <taxon>Odontella</taxon>
    </lineage>
</organism>
<gene>
    <name evidence="2" type="ORF">OAUR00152_LOCUS9849</name>
</gene>
<dbReference type="EMBL" id="HBKQ01014425">
    <property type="protein sequence ID" value="CAE2224975.1"/>
    <property type="molecule type" value="Transcribed_RNA"/>
</dbReference>